<keyword evidence="3 10" id="KW-0808">Transferase</keyword>
<evidence type="ECO:0000313" key="14">
    <source>
        <dbReference type="EMBL" id="SPZ92948.1"/>
    </source>
</evidence>
<feature type="binding site" evidence="10">
    <location>
        <position position="93"/>
    </location>
    <ligand>
        <name>Mg(2+)</name>
        <dbReference type="ChEBI" id="CHEBI:18420"/>
    </ligand>
</feature>
<evidence type="ECO:0000256" key="5">
    <source>
        <dbReference type="ARBA" id="ARBA00022842"/>
    </source>
</evidence>
<feature type="binding site" evidence="10">
    <location>
        <position position="112"/>
    </location>
    <ligand>
        <name>4-amino-2-methyl-5-(diphosphooxymethyl)pyrimidine</name>
        <dbReference type="ChEBI" id="CHEBI:57841"/>
    </ligand>
</feature>
<evidence type="ECO:0000256" key="11">
    <source>
        <dbReference type="RuleBase" id="RU003826"/>
    </source>
</evidence>
<dbReference type="InterPro" id="IPR036206">
    <property type="entry name" value="ThiamineP_synth_sf"/>
</dbReference>
<keyword evidence="4 10" id="KW-0479">Metal-binding</keyword>
<dbReference type="HAMAP" id="MF_00097">
    <property type="entry name" value="TMP_synthase"/>
    <property type="match status" value="1"/>
</dbReference>
<feature type="domain" description="Thiamine phosphate synthase/TenI" evidence="13">
    <location>
        <begin position="11"/>
        <end position="192"/>
    </location>
</feature>
<evidence type="ECO:0000256" key="6">
    <source>
        <dbReference type="ARBA" id="ARBA00022977"/>
    </source>
</evidence>
<dbReference type="NCBIfam" id="TIGR00693">
    <property type="entry name" value="thiE"/>
    <property type="match status" value="1"/>
</dbReference>
<feature type="binding site" evidence="10">
    <location>
        <position position="73"/>
    </location>
    <ligand>
        <name>4-amino-2-methyl-5-(diphosphooxymethyl)pyrimidine</name>
        <dbReference type="ChEBI" id="CHEBI:57841"/>
    </ligand>
</feature>
<dbReference type="GO" id="GO:0009228">
    <property type="term" value="P:thiamine biosynthetic process"/>
    <property type="evidence" value="ECO:0007669"/>
    <property type="project" value="UniProtKB-KW"/>
</dbReference>
<gene>
    <name evidence="14" type="primary">thiE_1</name>
    <name evidence="10" type="synonym">thiE</name>
    <name evidence="14" type="ORF">NCTC11343_04885</name>
</gene>
<comment type="caution">
    <text evidence="10">Lacks conserved residue(s) required for the propagation of feature annotation.</text>
</comment>
<dbReference type="PANTHER" id="PTHR20857:SF23">
    <property type="entry name" value="THIAMINE BIOSYNTHETIC BIFUNCTIONAL ENZYME"/>
    <property type="match status" value="1"/>
</dbReference>
<evidence type="ECO:0000256" key="12">
    <source>
        <dbReference type="RuleBase" id="RU004253"/>
    </source>
</evidence>
<protein>
    <recommendedName>
        <fullName evidence="10">Thiamine-phosphate synthase</fullName>
        <shortName evidence="10">TP synthase</shortName>
        <shortName evidence="10">TPS</shortName>
        <ecNumber evidence="10">2.5.1.3</ecNumber>
    </recommendedName>
    <alternativeName>
        <fullName evidence="10">Thiamine-phosphate pyrophosphorylase</fullName>
        <shortName evidence="10">TMP pyrophosphorylase</shortName>
        <shortName evidence="10">TMP-PPase</shortName>
    </alternativeName>
</protein>
<comment type="function">
    <text evidence="1 10">Condenses 4-methyl-5-(beta-hydroxyethyl)thiazole monophosphate (THZ-P) and 2-methyl-4-amino-5-hydroxymethyl pyrimidine pyrophosphate (HMP-PP) to form thiamine monophosphate (TMP).</text>
</comment>
<evidence type="ECO:0000256" key="4">
    <source>
        <dbReference type="ARBA" id="ARBA00022723"/>
    </source>
</evidence>
<proteinExistence type="inferred from homology"/>
<dbReference type="GeneID" id="97179765"/>
<comment type="catalytic activity">
    <reaction evidence="8 10 11">
        <text>2-(2-carboxy-4-methylthiazol-5-yl)ethyl phosphate + 4-amino-2-methyl-5-(diphosphooxymethyl)pyrimidine + 2 H(+) = thiamine phosphate + CO2 + diphosphate</text>
        <dbReference type="Rhea" id="RHEA:47848"/>
        <dbReference type="ChEBI" id="CHEBI:15378"/>
        <dbReference type="ChEBI" id="CHEBI:16526"/>
        <dbReference type="ChEBI" id="CHEBI:33019"/>
        <dbReference type="ChEBI" id="CHEBI:37575"/>
        <dbReference type="ChEBI" id="CHEBI:57841"/>
        <dbReference type="ChEBI" id="CHEBI:62890"/>
        <dbReference type="EC" id="2.5.1.3"/>
    </reaction>
</comment>
<comment type="cofactor">
    <cofactor evidence="10">
        <name>Mg(2+)</name>
        <dbReference type="ChEBI" id="CHEBI:18420"/>
    </cofactor>
    <text evidence="10">Binds 1 Mg(2+) ion per subunit.</text>
</comment>
<comment type="catalytic activity">
    <reaction evidence="7 10 11">
        <text>4-methyl-5-(2-phosphooxyethyl)-thiazole + 4-amino-2-methyl-5-(diphosphooxymethyl)pyrimidine + H(+) = thiamine phosphate + diphosphate</text>
        <dbReference type="Rhea" id="RHEA:22328"/>
        <dbReference type="ChEBI" id="CHEBI:15378"/>
        <dbReference type="ChEBI" id="CHEBI:33019"/>
        <dbReference type="ChEBI" id="CHEBI:37575"/>
        <dbReference type="ChEBI" id="CHEBI:57841"/>
        <dbReference type="ChEBI" id="CHEBI:58296"/>
        <dbReference type="EC" id="2.5.1.3"/>
    </reaction>
</comment>
<organism evidence="14 15">
    <name type="scientific">Sphingobacterium multivorum</name>
    <dbReference type="NCBI Taxonomy" id="28454"/>
    <lineage>
        <taxon>Bacteria</taxon>
        <taxon>Pseudomonadati</taxon>
        <taxon>Bacteroidota</taxon>
        <taxon>Sphingobacteriia</taxon>
        <taxon>Sphingobacteriales</taxon>
        <taxon>Sphingobacteriaceae</taxon>
        <taxon>Sphingobacterium</taxon>
    </lineage>
</organism>
<keyword evidence="5 10" id="KW-0460">Magnesium</keyword>
<dbReference type="GO" id="GO:0004789">
    <property type="term" value="F:thiamine-phosphate diphosphorylase activity"/>
    <property type="evidence" value="ECO:0007669"/>
    <property type="project" value="UniProtKB-UniRule"/>
</dbReference>
<feature type="binding site" evidence="10">
    <location>
        <position position="74"/>
    </location>
    <ligand>
        <name>Mg(2+)</name>
        <dbReference type="ChEBI" id="CHEBI:18420"/>
    </ligand>
</feature>
<feature type="binding site" evidence="10">
    <location>
        <position position="141"/>
    </location>
    <ligand>
        <name>4-amino-2-methyl-5-(diphosphooxymethyl)pyrimidine</name>
        <dbReference type="ChEBI" id="CHEBI:57841"/>
    </ligand>
</feature>
<name>A0A2X2JGA7_SPHMU</name>
<feature type="binding site" evidence="10">
    <location>
        <begin position="189"/>
        <end position="190"/>
    </location>
    <ligand>
        <name>2-[(2R,5Z)-2-carboxy-4-methylthiazol-5(2H)-ylidene]ethyl phosphate</name>
        <dbReference type="ChEBI" id="CHEBI:62899"/>
    </ligand>
</feature>
<dbReference type="Proteomes" id="UP000251241">
    <property type="component" value="Unassembled WGS sequence"/>
</dbReference>
<evidence type="ECO:0000256" key="7">
    <source>
        <dbReference type="ARBA" id="ARBA00047334"/>
    </source>
</evidence>
<evidence type="ECO:0000259" key="13">
    <source>
        <dbReference type="Pfam" id="PF02581"/>
    </source>
</evidence>
<dbReference type="EMBL" id="UAUU01000011">
    <property type="protein sequence ID" value="SPZ92948.1"/>
    <property type="molecule type" value="Genomic_DNA"/>
</dbReference>
<dbReference type="Gene3D" id="3.20.20.70">
    <property type="entry name" value="Aldolase class I"/>
    <property type="match status" value="1"/>
</dbReference>
<evidence type="ECO:0000256" key="10">
    <source>
        <dbReference type="HAMAP-Rule" id="MF_00097"/>
    </source>
</evidence>
<dbReference type="SUPFAM" id="SSF51391">
    <property type="entry name" value="Thiamin phosphate synthase"/>
    <property type="match status" value="1"/>
</dbReference>
<dbReference type="FunFam" id="3.20.20.70:FF:000096">
    <property type="entry name" value="Thiamine-phosphate synthase"/>
    <property type="match status" value="1"/>
</dbReference>
<dbReference type="InterPro" id="IPR013785">
    <property type="entry name" value="Aldolase_TIM"/>
</dbReference>
<dbReference type="GO" id="GO:0009229">
    <property type="term" value="P:thiamine diphosphate biosynthetic process"/>
    <property type="evidence" value="ECO:0007669"/>
    <property type="project" value="UniProtKB-UniRule"/>
</dbReference>
<evidence type="ECO:0000256" key="3">
    <source>
        <dbReference type="ARBA" id="ARBA00022679"/>
    </source>
</evidence>
<dbReference type="EC" id="2.5.1.3" evidence="10"/>
<keyword evidence="6 10" id="KW-0784">Thiamine biosynthesis</keyword>
<evidence type="ECO:0000313" key="15">
    <source>
        <dbReference type="Proteomes" id="UP000251241"/>
    </source>
</evidence>
<comment type="catalytic activity">
    <reaction evidence="9 10 11">
        <text>2-[(2R,5Z)-2-carboxy-4-methylthiazol-5(2H)-ylidene]ethyl phosphate + 4-amino-2-methyl-5-(diphosphooxymethyl)pyrimidine + 2 H(+) = thiamine phosphate + CO2 + diphosphate</text>
        <dbReference type="Rhea" id="RHEA:47844"/>
        <dbReference type="ChEBI" id="CHEBI:15378"/>
        <dbReference type="ChEBI" id="CHEBI:16526"/>
        <dbReference type="ChEBI" id="CHEBI:33019"/>
        <dbReference type="ChEBI" id="CHEBI:37575"/>
        <dbReference type="ChEBI" id="CHEBI:57841"/>
        <dbReference type="ChEBI" id="CHEBI:62899"/>
        <dbReference type="EC" id="2.5.1.3"/>
    </reaction>
</comment>
<feature type="binding site" evidence="10">
    <location>
        <begin position="138"/>
        <end position="140"/>
    </location>
    <ligand>
        <name>2-[(2R,5Z)-2-carboxy-4-methylthiazol-5(2H)-ylidene]ethyl phosphate</name>
        <dbReference type="ChEBI" id="CHEBI:62899"/>
    </ligand>
</feature>
<dbReference type="InterPro" id="IPR034291">
    <property type="entry name" value="TMP_synthase"/>
</dbReference>
<dbReference type="RefSeq" id="WP_112376098.1">
    <property type="nucleotide sequence ID" value="NZ_CP069793.1"/>
</dbReference>
<dbReference type="CDD" id="cd00564">
    <property type="entry name" value="TMP_TenI"/>
    <property type="match status" value="1"/>
</dbReference>
<evidence type="ECO:0000256" key="9">
    <source>
        <dbReference type="ARBA" id="ARBA00047883"/>
    </source>
</evidence>
<reference evidence="14 15" key="1">
    <citation type="submission" date="2018-06" db="EMBL/GenBank/DDBJ databases">
        <authorList>
            <consortium name="Pathogen Informatics"/>
            <person name="Doyle S."/>
        </authorList>
    </citation>
    <scope>NUCLEOTIDE SEQUENCE [LARGE SCALE GENOMIC DNA]</scope>
    <source>
        <strain evidence="14 15">NCTC11343</strain>
    </source>
</reference>
<sequence length="210" mass="23362">MRINPLFPYPLYLVISERDCFPQNWLHVAEEAITGGVDLIQLREKADDPATFLDKAIRLKKITDHHGIPLVINDAVEIADQIGAWGVHVGQNDCQPLAIREKYGDKLTIGWSIEDMQQLESQQMRAVDHLGVSPIFSTITKVDTITEWGIEGLKQLRHKTEKPLIAIGRMNLQNAAHAWNAGADSIAVVSAICQSQDPRAASAQLKELLK</sequence>
<accession>A0A2X2JGA7</accession>
<feature type="binding site" evidence="10">
    <location>
        <begin position="41"/>
        <end position="45"/>
    </location>
    <ligand>
        <name>4-amino-2-methyl-5-(diphosphooxymethyl)pyrimidine</name>
        <dbReference type="ChEBI" id="CHEBI:57841"/>
    </ligand>
</feature>
<comment type="pathway">
    <text evidence="2 10 12">Cofactor biosynthesis; thiamine diphosphate biosynthesis; thiamine phosphate from 4-amino-2-methyl-5-diphosphomethylpyrimidine and 4-methyl-5-(2-phosphoethyl)-thiazole: step 1/1.</text>
</comment>
<dbReference type="GO" id="GO:0005737">
    <property type="term" value="C:cytoplasm"/>
    <property type="evidence" value="ECO:0007669"/>
    <property type="project" value="TreeGrafter"/>
</dbReference>
<dbReference type="PANTHER" id="PTHR20857">
    <property type="entry name" value="THIAMINE-PHOSPHATE PYROPHOSPHORYLASE"/>
    <property type="match status" value="1"/>
</dbReference>
<dbReference type="AlphaFoldDB" id="A0A2X2JGA7"/>
<evidence type="ECO:0000256" key="2">
    <source>
        <dbReference type="ARBA" id="ARBA00005165"/>
    </source>
</evidence>
<evidence type="ECO:0000256" key="8">
    <source>
        <dbReference type="ARBA" id="ARBA00047851"/>
    </source>
</evidence>
<dbReference type="GO" id="GO:0000287">
    <property type="term" value="F:magnesium ion binding"/>
    <property type="evidence" value="ECO:0007669"/>
    <property type="project" value="UniProtKB-UniRule"/>
</dbReference>
<dbReference type="UniPathway" id="UPA00060">
    <property type="reaction ID" value="UER00141"/>
</dbReference>
<dbReference type="InterPro" id="IPR022998">
    <property type="entry name" value="ThiamineP_synth_TenI"/>
</dbReference>
<dbReference type="Pfam" id="PF02581">
    <property type="entry name" value="TMP-TENI"/>
    <property type="match status" value="1"/>
</dbReference>
<comment type="similarity">
    <text evidence="10 11">Belongs to the thiamine-phosphate synthase family.</text>
</comment>
<evidence type="ECO:0000256" key="1">
    <source>
        <dbReference type="ARBA" id="ARBA00003814"/>
    </source>
</evidence>